<evidence type="ECO:0000313" key="3">
    <source>
        <dbReference type="Proteomes" id="UP000501690"/>
    </source>
</evidence>
<gene>
    <name evidence="1" type="ORF">DEO72_LG5g2163</name>
    <name evidence="2" type="ORF">DEO72_LG5g2164</name>
</gene>
<sequence>MSYQDSLQSNGHGFAQRGPLRGNGHRSLYIKTLYKAMVIDFLCHIEALCEAMIIDFFCHIETLYEAMVIDLLTSRPSARQWSLISYVTSRSSARQCSSISLHQDPLRGNDHRSL</sequence>
<evidence type="ECO:0000313" key="1">
    <source>
        <dbReference type="EMBL" id="QCD94085.1"/>
    </source>
</evidence>
<dbReference type="Proteomes" id="UP000501690">
    <property type="component" value="Linkage Group LG5"/>
</dbReference>
<dbReference type="EMBL" id="CP039349">
    <property type="protein sequence ID" value="QCD94085.1"/>
    <property type="molecule type" value="Genomic_DNA"/>
</dbReference>
<name>A0A4D6M1M8_VIGUN</name>
<keyword evidence="3" id="KW-1185">Reference proteome</keyword>
<protein>
    <submittedName>
        <fullName evidence="2">Uncharacterized protein</fullName>
    </submittedName>
</protein>
<proteinExistence type="predicted"/>
<organism evidence="2 3">
    <name type="scientific">Vigna unguiculata</name>
    <name type="common">Cowpea</name>
    <dbReference type="NCBI Taxonomy" id="3917"/>
    <lineage>
        <taxon>Eukaryota</taxon>
        <taxon>Viridiplantae</taxon>
        <taxon>Streptophyta</taxon>
        <taxon>Embryophyta</taxon>
        <taxon>Tracheophyta</taxon>
        <taxon>Spermatophyta</taxon>
        <taxon>Magnoliopsida</taxon>
        <taxon>eudicotyledons</taxon>
        <taxon>Gunneridae</taxon>
        <taxon>Pentapetalae</taxon>
        <taxon>rosids</taxon>
        <taxon>fabids</taxon>
        <taxon>Fabales</taxon>
        <taxon>Fabaceae</taxon>
        <taxon>Papilionoideae</taxon>
        <taxon>50 kb inversion clade</taxon>
        <taxon>NPAAA clade</taxon>
        <taxon>indigoferoid/millettioid clade</taxon>
        <taxon>Phaseoleae</taxon>
        <taxon>Vigna</taxon>
    </lineage>
</organism>
<accession>A0A4D6M1M8</accession>
<reference evidence="2 3" key="1">
    <citation type="submission" date="2019-04" db="EMBL/GenBank/DDBJ databases">
        <title>An improved genome assembly and genetic linkage map for asparagus bean, Vigna unguiculata ssp. sesquipedialis.</title>
        <authorList>
            <person name="Xia Q."/>
            <person name="Zhang R."/>
            <person name="Dong Y."/>
        </authorList>
    </citation>
    <scope>NUCLEOTIDE SEQUENCE [LARGE SCALE GENOMIC DNA]</scope>
    <source>
        <tissue evidence="2">Leaf</tissue>
    </source>
</reference>
<dbReference type="AlphaFoldDB" id="A0A4D6M1M8"/>
<dbReference type="EMBL" id="CP039349">
    <property type="protein sequence ID" value="QCD94086.1"/>
    <property type="molecule type" value="Genomic_DNA"/>
</dbReference>
<evidence type="ECO:0000313" key="2">
    <source>
        <dbReference type="EMBL" id="QCD94086.1"/>
    </source>
</evidence>